<dbReference type="EMBL" id="JARUJP010000006">
    <property type="protein sequence ID" value="MDW8800891.1"/>
    <property type="molecule type" value="Genomic_DNA"/>
</dbReference>
<keyword evidence="1" id="KW-0547">Nucleotide-binding</keyword>
<evidence type="ECO:0000259" key="8">
    <source>
        <dbReference type="Pfam" id="PF12705"/>
    </source>
</evidence>
<evidence type="ECO:0000313" key="9">
    <source>
        <dbReference type="EMBL" id="MDW8800891.1"/>
    </source>
</evidence>
<dbReference type="RefSeq" id="WP_318797518.1">
    <property type="nucleotide sequence ID" value="NZ_JARUJP010000006.1"/>
</dbReference>
<accession>A0ABU4JRW3</accession>
<evidence type="ECO:0000256" key="3">
    <source>
        <dbReference type="ARBA" id="ARBA00022801"/>
    </source>
</evidence>
<proteinExistence type="predicted"/>
<evidence type="ECO:0000256" key="1">
    <source>
        <dbReference type="ARBA" id="ARBA00022741"/>
    </source>
</evidence>
<feature type="domain" description="PD-(D/E)XK endonuclease-like" evidence="8">
    <location>
        <begin position="102"/>
        <end position="240"/>
    </location>
</feature>
<evidence type="ECO:0000256" key="4">
    <source>
        <dbReference type="ARBA" id="ARBA00022806"/>
    </source>
</evidence>
<dbReference type="Proteomes" id="UP001281656">
    <property type="component" value="Unassembled WGS sequence"/>
</dbReference>
<keyword evidence="10" id="KW-1185">Reference proteome</keyword>
<evidence type="ECO:0000256" key="2">
    <source>
        <dbReference type="ARBA" id="ARBA00022763"/>
    </source>
</evidence>
<keyword evidence="6" id="KW-0238">DNA-binding</keyword>
<keyword evidence="2" id="KW-0227">DNA damage</keyword>
<dbReference type="Pfam" id="PF12705">
    <property type="entry name" value="PDDEXK_1"/>
    <property type="match status" value="2"/>
</dbReference>
<keyword evidence="4" id="KW-0347">Helicase</keyword>
<organism evidence="9 10">
    <name type="scientific">Clostridium tanneri</name>
    <dbReference type="NCBI Taxonomy" id="3037988"/>
    <lineage>
        <taxon>Bacteria</taxon>
        <taxon>Bacillati</taxon>
        <taxon>Bacillota</taxon>
        <taxon>Clostridia</taxon>
        <taxon>Eubacteriales</taxon>
        <taxon>Clostridiaceae</taxon>
        <taxon>Clostridium</taxon>
    </lineage>
</organism>
<evidence type="ECO:0000256" key="5">
    <source>
        <dbReference type="ARBA" id="ARBA00022840"/>
    </source>
</evidence>
<sequence>MLDIRKLKYFYYSQNSLNTFSKCPLKFKLKYMEDIAWRNDSPLDLEFYNSIKTGLDFHLICERYFSNIPIGIECCSEEVIKWTEALKRKMLINKNYLYFPEYEIKMVKDHIRLQAKYDLIIIKPDGGIEIWDWKTENRKLTQVEMEKRVQTIVYMYVIMERAKDIFGIDVKAEDIKMTFWQPHYEHQELTVCYSRDIHMKNEEYIEKLIRNIKDYNFEEDFNKELYSKQCKFCEFNYFCNNEKVNFNIIEESDSC</sequence>
<dbReference type="Gene3D" id="3.90.320.10">
    <property type="match status" value="1"/>
</dbReference>
<reference evidence="9 10" key="1">
    <citation type="submission" date="2023-04" db="EMBL/GenBank/DDBJ databases">
        <title>Clostridium tannerae sp. nov., isolated from the fecal material of an alpaca.</title>
        <authorList>
            <person name="Miller S."/>
            <person name="Hendry M."/>
            <person name="King J."/>
            <person name="Sankaranarayanan K."/>
            <person name="Lawson P.A."/>
        </authorList>
    </citation>
    <scope>NUCLEOTIDE SEQUENCE [LARGE SCALE GENOMIC DNA]</scope>
    <source>
        <strain evidence="9 10">A1-XYC3</strain>
    </source>
</reference>
<keyword evidence="7" id="KW-0234">DNA repair</keyword>
<evidence type="ECO:0000256" key="7">
    <source>
        <dbReference type="ARBA" id="ARBA00023204"/>
    </source>
</evidence>
<dbReference type="InterPro" id="IPR011604">
    <property type="entry name" value="PDDEXK-like_dom_sf"/>
</dbReference>
<gene>
    <name evidence="9" type="ORF">P8V03_06950</name>
</gene>
<comment type="caution">
    <text evidence="9">The sequence shown here is derived from an EMBL/GenBank/DDBJ whole genome shotgun (WGS) entry which is preliminary data.</text>
</comment>
<keyword evidence="5" id="KW-0067">ATP-binding</keyword>
<evidence type="ECO:0000256" key="6">
    <source>
        <dbReference type="ARBA" id="ARBA00023125"/>
    </source>
</evidence>
<feature type="domain" description="PD-(D/E)XK endonuclease-like" evidence="8">
    <location>
        <begin position="13"/>
        <end position="86"/>
    </location>
</feature>
<keyword evidence="3" id="KW-0378">Hydrolase</keyword>
<evidence type="ECO:0000313" key="10">
    <source>
        <dbReference type="Proteomes" id="UP001281656"/>
    </source>
</evidence>
<dbReference type="InterPro" id="IPR038726">
    <property type="entry name" value="PDDEXK_AddAB-type"/>
</dbReference>
<protein>
    <submittedName>
        <fullName evidence="9">PD-(D/E)XK nuclease family protein</fullName>
    </submittedName>
</protein>
<name>A0ABU4JRW3_9CLOT</name>